<dbReference type="RefSeq" id="WP_343892080.1">
    <property type="nucleotide sequence ID" value="NZ_BAAAEH010000050.1"/>
</dbReference>
<comment type="caution">
    <text evidence="2">The sequence shown here is derived from an EMBL/GenBank/DDBJ whole genome shotgun (WGS) entry which is preliminary data.</text>
</comment>
<sequence>MTALAHPLTWAAPRPLWRGGASPGRAPTILRFATDDFMDQLLGMLATDPGSLADHVARYETWRSPPGTLATEDLIERVPLPAPLKQSRLMTRLARAPKPIAVPAAGTPGLKLYQPAHQRYYIACATLACAIPGLPDRKLAGGHEQVGFVLRRRMPATANAPAGSPLVEYGYVKDAAGVRWQRVSDGNDAVLAPGEERLPAFPLAHQDGHGLKRSLWGGLIPVGRREQYLSAPVTRTVKRLVEGQAQALAGVTPDAPRNSKLARTTEFKMDFAEPWKALIQAAMKAADDIDRDNDKDYSSPTKRQTRIRARNVGFQSQSWLLLLDLMAFLDRHLKTVAAAVRRDSGAGLSGAKLDLYIWLSNGLQKADSDRLANGFKLTGANPSPTPPLPHLQTLADALRHIDAAGGGALLEAAETQYRDVLAERARWPSFHYLLAGIASDGNGGAIDAGGGFRTLPPSNPGTAPDAEIDALTVPLAGPADPVSIDPSPAPPHPQPFDINAVEKLTVLVARALDTSDESDARAMPFAQQLALAMQDSVGDTGQFILRFVHLNADCGPIHPPTLSEPSVPFELANFFDPDAPARPVRITLPMDTSPAGLRKHARGTAFVLSDMLCGQVQRAKGMGFIDLVLQVLPWPLHKDIDTGDGGGCKNANGIDIGMICSLSIPIITICALILLTIIITLLDFIFRWVPFFILCFPVPKLKGKGGGG</sequence>
<evidence type="ECO:0000313" key="3">
    <source>
        <dbReference type="Proteomes" id="UP001419910"/>
    </source>
</evidence>
<gene>
    <name evidence="2" type="ORF">ABC974_18710</name>
</gene>
<keyword evidence="3" id="KW-1185">Reference proteome</keyword>
<feature type="transmembrane region" description="Helical" evidence="1">
    <location>
        <begin position="662"/>
        <end position="686"/>
    </location>
</feature>
<reference evidence="2 3" key="1">
    <citation type="submission" date="2024-05" db="EMBL/GenBank/DDBJ databases">
        <authorList>
            <person name="Liu Q."/>
            <person name="Xin Y.-H."/>
        </authorList>
    </citation>
    <scope>NUCLEOTIDE SEQUENCE [LARGE SCALE GENOMIC DNA]</scope>
    <source>
        <strain evidence="2 3">CGMCC 1.10181</strain>
    </source>
</reference>
<dbReference type="EMBL" id="JBDIME010000019">
    <property type="protein sequence ID" value="MEN2791669.1"/>
    <property type="molecule type" value="Genomic_DNA"/>
</dbReference>
<accession>A0ABU9Y7A7</accession>
<keyword evidence="1" id="KW-0472">Membrane</keyword>
<protein>
    <submittedName>
        <fullName evidence="2">Uncharacterized protein</fullName>
    </submittedName>
</protein>
<evidence type="ECO:0000256" key="1">
    <source>
        <dbReference type="SAM" id="Phobius"/>
    </source>
</evidence>
<proteinExistence type="predicted"/>
<keyword evidence="1" id="KW-1133">Transmembrane helix</keyword>
<keyword evidence="1" id="KW-0812">Transmembrane</keyword>
<evidence type="ECO:0000313" key="2">
    <source>
        <dbReference type="EMBL" id="MEN2791669.1"/>
    </source>
</evidence>
<name>A0ABU9Y7A7_9SPHN</name>
<dbReference type="Proteomes" id="UP001419910">
    <property type="component" value="Unassembled WGS sequence"/>
</dbReference>
<organism evidence="2 3">
    <name type="scientific">Sphingomonas oligophenolica</name>
    <dbReference type="NCBI Taxonomy" id="301154"/>
    <lineage>
        <taxon>Bacteria</taxon>
        <taxon>Pseudomonadati</taxon>
        <taxon>Pseudomonadota</taxon>
        <taxon>Alphaproteobacteria</taxon>
        <taxon>Sphingomonadales</taxon>
        <taxon>Sphingomonadaceae</taxon>
        <taxon>Sphingomonas</taxon>
    </lineage>
</organism>